<accession>K7YJ30</accession>
<evidence type="ECO:0000313" key="2">
    <source>
        <dbReference type="Proteomes" id="UP000010077"/>
    </source>
</evidence>
<name>K7YJ30_9PROT</name>
<dbReference type="STRING" id="1193729.A1OE_1481"/>
<dbReference type="AlphaFoldDB" id="K7YJ30"/>
<dbReference type="HOGENOM" id="CLU_3306475_0_0_5"/>
<dbReference type="Proteomes" id="UP000010077">
    <property type="component" value="Chromosome"/>
</dbReference>
<sequence length="39" mass="4491">MLDTICSTIMFILRIFFHAYVKKCSYAITLGTKSVINFT</sequence>
<proteinExistence type="predicted"/>
<keyword evidence="2" id="KW-1185">Reference proteome</keyword>
<gene>
    <name evidence="1" type="ORF">A1OE_1481</name>
</gene>
<evidence type="ECO:0000313" key="1">
    <source>
        <dbReference type="EMBL" id="AFX99650.1"/>
    </source>
</evidence>
<dbReference type="EMBL" id="CP003539">
    <property type="protein sequence ID" value="AFX99650.1"/>
    <property type="molecule type" value="Genomic_DNA"/>
</dbReference>
<protein>
    <submittedName>
        <fullName evidence="1">Uncharacterized protein</fullName>
    </submittedName>
</protein>
<organism evidence="1 2">
    <name type="scientific">Candidatus Endolissoclinum faulkneri L2</name>
    <dbReference type="NCBI Taxonomy" id="1193729"/>
    <lineage>
        <taxon>Bacteria</taxon>
        <taxon>Pseudomonadati</taxon>
        <taxon>Pseudomonadota</taxon>
        <taxon>Alphaproteobacteria</taxon>
        <taxon>Rhodospirillales</taxon>
        <taxon>Rhodospirillaceae</taxon>
        <taxon>Candidatus Endolissoclinum</taxon>
    </lineage>
</organism>
<reference evidence="1 2" key="1">
    <citation type="journal article" date="2012" name="Proc. Natl. Acad. Sci. U.S.A.">
        <title>Genome streamlining and chemical defense in a coral reef symbiosis.</title>
        <authorList>
            <person name="Kwan J.C."/>
            <person name="Donia M.S."/>
            <person name="Han A.W."/>
            <person name="Hirose E."/>
            <person name="Haygood M.G."/>
            <person name="Schmidt E.W."/>
        </authorList>
    </citation>
    <scope>NUCLEOTIDE SEQUENCE [LARGE SCALE GENOMIC DNA]</scope>
    <source>
        <strain evidence="1 2">L2</strain>
    </source>
</reference>
<dbReference type="KEGG" id="thal:A1OE_1481"/>